<protein>
    <submittedName>
        <fullName evidence="8">Uncharacterized protein</fullName>
    </submittedName>
</protein>
<dbReference type="OrthoDB" id="40048at2759"/>
<comment type="subcellular location">
    <subcellularLocation>
        <location evidence="1">Cytoplasm</location>
    </subcellularLocation>
</comment>
<dbReference type="Pfam" id="PF23797">
    <property type="entry name" value="Beta-prop_ELP1_2nd"/>
    <property type="match status" value="1"/>
</dbReference>
<keyword evidence="4" id="KW-0963">Cytoplasm</keyword>
<dbReference type="PANTHER" id="PTHR12747:SF0">
    <property type="entry name" value="ELONGATOR COMPLEX PROTEIN 1"/>
    <property type="match status" value="1"/>
</dbReference>
<reference evidence="8 9" key="1">
    <citation type="submission" date="2018-11" db="EMBL/GenBank/DDBJ databases">
        <authorList>
            <consortium name="Pathogen Informatics"/>
        </authorList>
    </citation>
    <scope>NUCLEOTIDE SEQUENCE [LARGE SCALE GENOMIC DNA]</scope>
</reference>
<dbReference type="AlphaFoldDB" id="A0A3P7LM15"/>
<feature type="domain" description="ELP1 first N-terminal beta-propeller" evidence="6">
    <location>
        <begin position="1"/>
        <end position="78"/>
    </location>
</feature>
<evidence type="ECO:0000259" key="7">
    <source>
        <dbReference type="Pfam" id="PF23797"/>
    </source>
</evidence>
<dbReference type="GO" id="GO:0002926">
    <property type="term" value="P:tRNA wobble base 5-methoxycarbonylmethyl-2-thiouridinylation"/>
    <property type="evidence" value="ECO:0007669"/>
    <property type="project" value="TreeGrafter"/>
</dbReference>
<dbReference type="InterPro" id="IPR056165">
    <property type="entry name" value="Beta-prop_ELP1_2nd"/>
</dbReference>
<dbReference type="InterPro" id="IPR006849">
    <property type="entry name" value="Elp1"/>
</dbReference>
<feature type="domain" description="ELP1 N-terminal second beta-propeller" evidence="7">
    <location>
        <begin position="112"/>
        <end position="171"/>
    </location>
</feature>
<gene>
    <name evidence="8" type="ORF">SVUK_LOCUS18583</name>
</gene>
<evidence type="ECO:0000256" key="5">
    <source>
        <dbReference type="ARBA" id="ARBA00022694"/>
    </source>
</evidence>
<keyword evidence="9" id="KW-1185">Reference proteome</keyword>
<evidence type="ECO:0000256" key="2">
    <source>
        <dbReference type="ARBA" id="ARBA00005043"/>
    </source>
</evidence>
<comment type="pathway">
    <text evidence="2">tRNA modification; 5-methoxycarbonylmethyl-2-thiouridine-tRNA biosynthesis.</text>
</comment>
<evidence type="ECO:0000313" key="9">
    <source>
        <dbReference type="Proteomes" id="UP000270094"/>
    </source>
</evidence>
<evidence type="ECO:0000256" key="3">
    <source>
        <dbReference type="ARBA" id="ARBA00006086"/>
    </source>
</evidence>
<sequence>MVFYERNGEKRHEMVLQGAASERRVIDMQWDVESSCLFLHFRGEDFDEVEIWTVSNYDWKRQWSTRFEQKVTRVHWDIEKARLLCILFEDGTYCRLTFDLSPIVVNSTALVIATEELRLTEFDQCPVPPPMCGISSPVNRAIHAVAFDGKRMAVLSSDFILQNCEFSLTQTYFELAWGLHLLIRLVETEKYNDWSQQNILVVYGE</sequence>
<accession>A0A3P7LM15</accession>
<dbReference type="Pfam" id="PF04762">
    <property type="entry name" value="Beta-prop_ELP1_1st"/>
    <property type="match status" value="1"/>
</dbReference>
<evidence type="ECO:0000256" key="4">
    <source>
        <dbReference type="ARBA" id="ARBA00022490"/>
    </source>
</evidence>
<evidence type="ECO:0000313" key="8">
    <source>
        <dbReference type="EMBL" id="VDM83585.1"/>
    </source>
</evidence>
<dbReference type="PANTHER" id="PTHR12747">
    <property type="entry name" value="ELONGATOR COMPLEX PROTEIN 1"/>
    <property type="match status" value="1"/>
</dbReference>
<dbReference type="GO" id="GO:0000049">
    <property type="term" value="F:tRNA binding"/>
    <property type="evidence" value="ECO:0007669"/>
    <property type="project" value="TreeGrafter"/>
</dbReference>
<organism evidence="8 9">
    <name type="scientific">Strongylus vulgaris</name>
    <name type="common">Blood worm</name>
    <dbReference type="NCBI Taxonomy" id="40348"/>
    <lineage>
        <taxon>Eukaryota</taxon>
        <taxon>Metazoa</taxon>
        <taxon>Ecdysozoa</taxon>
        <taxon>Nematoda</taxon>
        <taxon>Chromadorea</taxon>
        <taxon>Rhabditida</taxon>
        <taxon>Rhabditina</taxon>
        <taxon>Rhabditomorpha</taxon>
        <taxon>Strongyloidea</taxon>
        <taxon>Strongylidae</taxon>
        <taxon>Strongylus</taxon>
    </lineage>
</organism>
<proteinExistence type="inferred from homology"/>
<dbReference type="EMBL" id="UYYB01124064">
    <property type="protein sequence ID" value="VDM83585.1"/>
    <property type="molecule type" value="Genomic_DNA"/>
</dbReference>
<evidence type="ECO:0000259" key="6">
    <source>
        <dbReference type="Pfam" id="PF04762"/>
    </source>
</evidence>
<dbReference type="GO" id="GO:0033588">
    <property type="term" value="C:elongator holoenzyme complex"/>
    <property type="evidence" value="ECO:0007669"/>
    <property type="project" value="InterPro"/>
</dbReference>
<dbReference type="Proteomes" id="UP000270094">
    <property type="component" value="Unassembled WGS sequence"/>
</dbReference>
<name>A0A3P7LM15_STRVU</name>
<keyword evidence="5" id="KW-0819">tRNA processing</keyword>
<comment type="similarity">
    <text evidence="3">Belongs to the ELP1/IKA1 family.</text>
</comment>
<dbReference type="GO" id="GO:0005829">
    <property type="term" value="C:cytosol"/>
    <property type="evidence" value="ECO:0007669"/>
    <property type="project" value="TreeGrafter"/>
</dbReference>
<dbReference type="UniPathway" id="UPA00988"/>
<evidence type="ECO:0000256" key="1">
    <source>
        <dbReference type="ARBA" id="ARBA00004496"/>
    </source>
</evidence>
<dbReference type="InterPro" id="IPR056164">
    <property type="entry name" value="Beta-prop_ELP1_1st"/>
</dbReference>